<name>A0A0E9S5A3_ANGAN</name>
<proteinExistence type="predicted"/>
<sequence>MLEIKTSGSKKSDRPTFHDNKQLD</sequence>
<feature type="region of interest" description="Disordered" evidence="1">
    <location>
        <begin position="1"/>
        <end position="24"/>
    </location>
</feature>
<reference evidence="2" key="2">
    <citation type="journal article" date="2015" name="Fish Shellfish Immunol.">
        <title>Early steps in the European eel (Anguilla anguilla)-Vibrio vulnificus interaction in the gills: Role of the RtxA13 toxin.</title>
        <authorList>
            <person name="Callol A."/>
            <person name="Pajuelo D."/>
            <person name="Ebbesson L."/>
            <person name="Teles M."/>
            <person name="MacKenzie S."/>
            <person name="Amaro C."/>
        </authorList>
    </citation>
    <scope>NUCLEOTIDE SEQUENCE</scope>
</reference>
<feature type="compositionally biased region" description="Basic and acidic residues" evidence="1">
    <location>
        <begin position="10"/>
        <end position="24"/>
    </location>
</feature>
<evidence type="ECO:0000256" key="1">
    <source>
        <dbReference type="SAM" id="MobiDB-lite"/>
    </source>
</evidence>
<evidence type="ECO:0000313" key="2">
    <source>
        <dbReference type="EMBL" id="JAH36372.1"/>
    </source>
</evidence>
<protein>
    <submittedName>
        <fullName evidence="2">Uncharacterized protein</fullName>
    </submittedName>
</protein>
<reference evidence="2" key="1">
    <citation type="submission" date="2014-11" db="EMBL/GenBank/DDBJ databases">
        <authorList>
            <person name="Amaro Gonzalez C."/>
        </authorList>
    </citation>
    <scope>NUCLEOTIDE SEQUENCE</scope>
</reference>
<accession>A0A0E9S5A3</accession>
<dbReference type="AlphaFoldDB" id="A0A0E9S5A3"/>
<dbReference type="EMBL" id="GBXM01072205">
    <property type="protein sequence ID" value="JAH36372.1"/>
    <property type="molecule type" value="Transcribed_RNA"/>
</dbReference>
<organism evidence="2">
    <name type="scientific">Anguilla anguilla</name>
    <name type="common">European freshwater eel</name>
    <name type="synonym">Muraena anguilla</name>
    <dbReference type="NCBI Taxonomy" id="7936"/>
    <lineage>
        <taxon>Eukaryota</taxon>
        <taxon>Metazoa</taxon>
        <taxon>Chordata</taxon>
        <taxon>Craniata</taxon>
        <taxon>Vertebrata</taxon>
        <taxon>Euteleostomi</taxon>
        <taxon>Actinopterygii</taxon>
        <taxon>Neopterygii</taxon>
        <taxon>Teleostei</taxon>
        <taxon>Anguilliformes</taxon>
        <taxon>Anguillidae</taxon>
        <taxon>Anguilla</taxon>
    </lineage>
</organism>